<dbReference type="Proteomes" id="UP001642487">
    <property type="component" value="Chromosome 11"/>
</dbReference>
<evidence type="ECO:0000313" key="1">
    <source>
        <dbReference type="EMBL" id="CAK9313649.1"/>
    </source>
</evidence>
<sequence length="65" mass="7401">VSSTMFNNGLSLNAIVSLCKVEEEEEEKRKDEKRFENGGLDVGDRNEGYVQRVERESDICFTSGR</sequence>
<name>A0ABP0XZQ1_9ROSI</name>
<accession>A0ABP0XZQ1</accession>
<feature type="non-terminal residue" evidence="1">
    <location>
        <position position="1"/>
    </location>
</feature>
<protein>
    <submittedName>
        <fullName evidence="1">Uncharacterized protein</fullName>
    </submittedName>
</protein>
<reference evidence="1 2" key="1">
    <citation type="submission" date="2024-03" db="EMBL/GenBank/DDBJ databases">
        <authorList>
            <person name="Gkanogiannis A."/>
            <person name="Becerra Lopez-Lavalle L."/>
        </authorList>
    </citation>
    <scope>NUCLEOTIDE SEQUENCE [LARGE SCALE GENOMIC DNA]</scope>
</reference>
<keyword evidence="2" id="KW-1185">Reference proteome</keyword>
<organism evidence="1 2">
    <name type="scientific">Citrullus colocynthis</name>
    <name type="common">colocynth</name>
    <dbReference type="NCBI Taxonomy" id="252529"/>
    <lineage>
        <taxon>Eukaryota</taxon>
        <taxon>Viridiplantae</taxon>
        <taxon>Streptophyta</taxon>
        <taxon>Embryophyta</taxon>
        <taxon>Tracheophyta</taxon>
        <taxon>Spermatophyta</taxon>
        <taxon>Magnoliopsida</taxon>
        <taxon>eudicotyledons</taxon>
        <taxon>Gunneridae</taxon>
        <taxon>Pentapetalae</taxon>
        <taxon>rosids</taxon>
        <taxon>fabids</taxon>
        <taxon>Cucurbitales</taxon>
        <taxon>Cucurbitaceae</taxon>
        <taxon>Benincaseae</taxon>
        <taxon>Citrullus</taxon>
    </lineage>
</organism>
<dbReference type="EMBL" id="OZ021745">
    <property type="protein sequence ID" value="CAK9313649.1"/>
    <property type="molecule type" value="Genomic_DNA"/>
</dbReference>
<evidence type="ECO:0000313" key="2">
    <source>
        <dbReference type="Proteomes" id="UP001642487"/>
    </source>
</evidence>
<proteinExistence type="predicted"/>
<feature type="non-terminal residue" evidence="1">
    <location>
        <position position="65"/>
    </location>
</feature>
<gene>
    <name evidence="1" type="ORF">CITCOLO1_LOCUS5377</name>
</gene>